<evidence type="ECO:0000313" key="3">
    <source>
        <dbReference type="EMBL" id="BCG47846.1"/>
    </source>
</evidence>
<dbReference type="InterPro" id="IPR014717">
    <property type="entry name" value="Transl_elong_EF1B/ribsomal_bS6"/>
</dbReference>
<name>A0A6S6M7K6_9BACT</name>
<dbReference type="Proteomes" id="UP000515472">
    <property type="component" value="Chromosome"/>
</dbReference>
<gene>
    <name evidence="3" type="ORF">GEOBRER4_n2695</name>
</gene>
<evidence type="ECO:0000256" key="1">
    <source>
        <dbReference type="SAM" id="Coils"/>
    </source>
</evidence>
<dbReference type="PANTHER" id="PTHR39555">
    <property type="entry name" value="FIMBRIAL ASSEMBLY PROTEIN PILO-LIKE PROTEIN-RELATED"/>
    <property type="match status" value="1"/>
</dbReference>
<keyword evidence="4" id="KW-1185">Reference proteome</keyword>
<organism evidence="3 4">
    <name type="scientific">Citrifermentans bremense</name>
    <dbReference type="NCBI Taxonomy" id="60035"/>
    <lineage>
        <taxon>Bacteria</taxon>
        <taxon>Pseudomonadati</taxon>
        <taxon>Thermodesulfobacteriota</taxon>
        <taxon>Desulfuromonadia</taxon>
        <taxon>Geobacterales</taxon>
        <taxon>Geobacteraceae</taxon>
        <taxon>Citrifermentans</taxon>
    </lineage>
</organism>
<protein>
    <submittedName>
        <fullName evidence="3">Type IV pilus biogenesis protein PilO</fullName>
    </submittedName>
</protein>
<keyword evidence="2" id="KW-0472">Membrane</keyword>
<dbReference type="GO" id="GO:0043683">
    <property type="term" value="P:type IV pilus assembly"/>
    <property type="evidence" value="ECO:0007669"/>
    <property type="project" value="InterPro"/>
</dbReference>
<dbReference type="RefSeq" id="WP_185242682.1">
    <property type="nucleotide sequence ID" value="NZ_AP023213.1"/>
</dbReference>
<dbReference type="AlphaFoldDB" id="A0A6S6M7K6"/>
<evidence type="ECO:0000256" key="2">
    <source>
        <dbReference type="SAM" id="Phobius"/>
    </source>
</evidence>
<accession>A0A6S6M7K6</accession>
<dbReference type="EMBL" id="AP023213">
    <property type="protein sequence ID" value="BCG47846.1"/>
    <property type="molecule type" value="Genomic_DNA"/>
</dbReference>
<dbReference type="InterPro" id="IPR007445">
    <property type="entry name" value="PilO"/>
</dbReference>
<evidence type="ECO:0000313" key="4">
    <source>
        <dbReference type="Proteomes" id="UP000515472"/>
    </source>
</evidence>
<proteinExistence type="predicted"/>
<dbReference type="GO" id="GO:0043107">
    <property type="term" value="P:type IV pilus-dependent motility"/>
    <property type="evidence" value="ECO:0007669"/>
    <property type="project" value="InterPro"/>
</dbReference>
<sequence length="199" mass="22505">MDPQIEKLLKLPTKEKVALLALVLIVEGGALFYGLHRPKMNELKELKTKQEELQRQIQENRSIANNLPRFKAEYEQLKKDLDNALTELPNQKEIPSLLTSISTLGKGAGLDFLLFRPKPEVPKDFYAEVPVDIAVAGTYFQVADFFVAIGKLPRIVNINNVTVSDIKESNGRTNLKVSCLATTFRFLDPKEKKNEKKPK</sequence>
<keyword evidence="2" id="KW-0812">Transmembrane</keyword>
<keyword evidence="1" id="KW-0175">Coiled coil</keyword>
<reference evidence="3 4" key="1">
    <citation type="submission" date="2020-06" db="EMBL/GenBank/DDBJ databases">
        <title>Interaction of electrochemicaly active bacteria, Geobacter bremensis R4 on different carbon anode.</title>
        <authorList>
            <person name="Meng L."/>
            <person name="Yoshida N."/>
        </authorList>
    </citation>
    <scope>NUCLEOTIDE SEQUENCE [LARGE SCALE GENOMIC DNA]</scope>
    <source>
        <strain evidence="3 4">R4</strain>
    </source>
</reference>
<feature type="transmembrane region" description="Helical" evidence="2">
    <location>
        <begin position="17"/>
        <end position="35"/>
    </location>
</feature>
<dbReference type="PANTHER" id="PTHR39555:SF1">
    <property type="entry name" value="TYPE IV PILUS INNER MEMBRANE COMPONENT PILO"/>
    <property type="match status" value="1"/>
</dbReference>
<dbReference type="KEGG" id="gbn:GEOBRER4_25960"/>
<keyword evidence="2" id="KW-1133">Transmembrane helix</keyword>
<dbReference type="Pfam" id="PF04350">
    <property type="entry name" value="PilO"/>
    <property type="match status" value="1"/>
</dbReference>
<feature type="coiled-coil region" evidence="1">
    <location>
        <begin position="39"/>
        <end position="94"/>
    </location>
</feature>
<dbReference type="Gene3D" id="3.30.70.60">
    <property type="match status" value="1"/>
</dbReference>